<keyword evidence="8" id="KW-0496">Mitochondrion</keyword>
<proteinExistence type="inferred from homology"/>
<keyword evidence="4" id="KW-0138">CF(0)</keyword>
<dbReference type="Proteomes" id="UP001314263">
    <property type="component" value="Unassembled WGS sequence"/>
</dbReference>
<evidence type="ECO:0000256" key="9">
    <source>
        <dbReference type="ARBA" id="ARBA00023136"/>
    </source>
</evidence>
<keyword evidence="7" id="KW-0406">Ion transport</keyword>
<keyword evidence="11" id="KW-1185">Reference proteome</keyword>
<dbReference type="SUPFAM" id="SSF161065">
    <property type="entry name" value="ATP synthase D chain-like"/>
    <property type="match status" value="1"/>
</dbReference>
<dbReference type="PANTHER" id="PTHR12700">
    <property type="entry name" value="ATP SYNTHASE SUBUNIT D, MITOCHONDRIAL"/>
    <property type="match status" value="1"/>
</dbReference>
<dbReference type="Pfam" id="PF05873">
    <property type="entry name" value="Mt_ATP-synt_D"/>
    <property type="match status" value="1"/>
</dbReference>
<evidence type="ECO:0000256" key="3">
    <source>
        <dbReference type="ARBA" id="ARBA00022448"/>
    </source>
</evidence>
<evidence type="ECO:0008006" key="12">
    <source>
        <dbReference type="Google" id="ProtNLM"/>
    </source>
</evidence>
<evidence type="ECO:0000256" key="7">
    <source>
        <dbReference type="ARBA" id="ARBA00023065"/>
    </source>
</evidence>
<keyword evidence="3" id="KW-0813">Transport</keyword>
<keyword evidence="9" id="KW-0472">Membrane</keyword>
<gene>
    <name evidence="10" type="ORF">CVIRNUC_010537</name>
</gene>
<keyword evidence="5" id="KW-0375">Hydrogen ion transport</keyword>
<comment type="subcellular location">
    <subcellularLocation>
        <location evidence="1">Mitochondrion inner membrane</location>
    </subcellularLocation>
</comment>
<name>A0AAV1IJ14_9CHLO</name>
<evidence type="ECO:0000256" key="1">
    <source>
        <dbReference type="ARBA" id="ARBA00004273"/>
    </source>
</evidence>
<protein>
    <recommendedName>
        <fullName evidence="12">ATP synthase subunit d, mitochondrial</fullName>
    </recommendedName>
</protein>
<evidence type="ECO:0000256" key="5">
    <source>
        <dbReference type="ARBA" id="ARBA00022781"/>
    </source>
</evidence>
<comment type="caution">
    <text evidence="10">The sequence shown here is derived from an EMBL/GenBank/DDBJ whole genome shotgun (WGS) entry which is preliminary data.</text>
</comment>
<dbReference type="AlphaFoldDB" id="A0AAV1IJ14"/>
<dbReference type="GO" id="GO:0015078">
    <property type="term" value="F:proton transmembrane transporter activity"/>
    <property type="evidence" value="ECO:0007669"/>
    <property type="project" value="InterPro"/>
</dbReference>
<evidence type="ECO:0000256" key="8">
    <source>
        <dbReference type="ARBA" id="ARBA00023128"/>
    </source>
</evidence>
<evidence type="ECO:0000313" key="10">
    <source>
        <dbReference type="EMBL" id="CAK0787319.1"/>
    </source>
</evidence>
<evidence type="ECO:0000256" key="2">
    <source>
        <dbReference type="ARBA" id="ARBA00006842"/>
    </source>
</evidence>
<dbReference type="GO" id="GO:0045259">
    <property type="term" value="C:proton-transporting ATP synthase complex"/>
    <property type="evidence" value="ECO:0007669"/>
    <property type="project" value="UniProtKB-KW"/>
</dbReference>
<evidence type="ECO:0000256" key="4">
    <source>
        <dbReference type="ARBA" id="ARBA00022547"/>
    </source>
</evidence>
<sequence>MLRSSLSRQMQVIRHANQRRCFAEAAVSTQLKEPDWDAFQAIVTSDEGKRELATLRSQFAEIKSKLTSHSQAPQEVKWGQFKDVEPVVLDAFKKAMAGLKIPKFDVTEHVKKVDTEFDPLLKSAAELEAFSQKRSKEIQEEIKGIDAEMEKLNTRTIDDELTADPELLKQVDEDIAKGSYY</sequence>
<evidence type="ECO:0000313" key="11">
    <source>
        <dbReference type="Proteomes" id="UP001314263"/>
    </source>
</evidence>
<reference evidence="10 11" key="1">
    <citation type="submission" date="2023-10" db="EMBL/GenBank/DDBJ databases">
        <authorList>
            <person name="Maclean D."/>
            <person name="Macfadyen A."/>
        </authorList>
    </citation>
    <scope>NUCLEOTIDE SEQUENCE [LARGE SCALE GENOMIC DNA]</scope>
</reference>
<dbReference type="GO" id="GO:0005743">
    <property type="term" value="C:mitochondrial inner membrane"/>
    <property type="evidence" value="ECO:0007669"/>
    <property type="project" value="UniProtKB-SubCell"/>
</dbReference>
<accession>A0AAV1IJ14</accession>
<evidence type="ECO:0000256" key="6">
    <source>
        <dbReference type="ARBA" id="ARBA00022792"/>
    </source>
</evidence>
<dbReference type="GO" id="GO:0015986">
    <property type="term" value="P:proton motive force-driven ATP synthesis"/>
    <property type="evidence" value="ECO:0007669"/>
    <property type="project" value="InterPro"/>
</dbReference>
<dbReference type="InterPro" id="IPR036228">
    <property type="entry name" value="ATP_synth_F0_dsu_sf_mt"/>
</dbReference>
<comment type="similarity">
    <text evidence="2">Belongs to the ATPase d subunit family.</text>
</comment>
<keyword evidence="6" id="KW-0999">Mitochondrion inner membrane</keyword>
<dbReference type="EMBL" id="CAUYUE010000016">
    <property type="protein sequence ID" value="CAK0787319.1"/>
    <property type="molecule type" value="Genomic_DNA"/>
</dbReference>
<dbReference type="Gene3D" id="6.10.280.70">
    <property type="match status" value="1"/>
</dbReference>
<dbReference type="InterPro" id="IPR008689">
    <property type="entry name" value="ATP_synth_F0_dsu_mt"/>
</dbReference>
<organism evidence="10 11">
    <name type="scientific">Coccomyxa viridis</name>
    <dbReference type="NCBI Taxonomy" id="1274662"/>
    <lineage>
        <taxon>Eukaryota</taxon>
        <taxon>Viridiplantae</taxon>
        <taxon>Chlorophyta</taxon>
        <taxon>core chlorophytes</taxon>
        <taxon>Trebouxiophyceae</taxon>
        <taxon>Trebouxiophyceae incertae sedis</taxon>
        <taxon>Coccomyxaceae</taxon>
        <taxon>Coccomyxa</taxon>
    </lineage>
</organism>